<evidence type="ECO:0000259" key="20">
    <source>
        <dbReference type="PROSITE" id="PS51192"/>
    </source>
</evidence>
<dbReference type="FunFam" id="3.40.50.10810:FF:000042">
    <property type="entry name" value="SNF2 family helicase-like protein"/>
    <property type="match status" value="1"/>
</dbReference>
<dbReference type="Gene3D" id="3.40.50.10810">
    <property type="entry name" value="Tandem AAA-ATPase domain"/>
    <property type="match status" value="1"/>
</dbReference>
<protein>
    <recommendedName>
        <fullName evidence="4">DNA repair and recombination protein RAD54-like</fullName>
    </recommendedName>
    <alternativeName>
        <fullName evidence="18">Protein okra</fullName>
    </alternativeName>
</protein>
<dbReference type="CDD" id="cd18000">
    <property type="entry name" value="DEXHc_ERCC6"/>
    <property type="match status" value="1"/>
</dbReference>
<evidence type="ECO:0000256" key="19">
    <source>
        <dbReference type="SAM" id="MobiDB-lite"/>
    </source>
</evidence>
<evidence type="ECO:0000256" key="8">
    <source>
        <dbReference type="ARBA" id="ARBA00022776"/>
    </source>
</evidence>
<dbReference type="GO" id="GO:0005634">
    <property type="term" value="C:nucleus"/>
    <property type="evidence" value="ECO:0007669"/>
    <property type="project" value="TreeGrafter"/>
</dbReference>
<keyword evidence="15" id="KW-0469">Meiosis</keyword>
<dbReference type="GO" id="GO:0051321">
    <property type="term" value="P:meiotic cell cycle"/>
    <property type="evidence" value="ECO:0007669"/>
    <property type="project" value="UniProtKB-KW"/>
</dbReference>
<dbReference type="Gene3D" id="3.40.50.300">
    <property type="entry name" value="P-loop containing nucleotide triphosphate hydrolases"/>
    <property type="match status" value="1"/>
</dbReference>
<proteinExistence type="inferred from homology"/>
<dbReference type="GO" id="GO:0005524">
    <property type="term" value="F:ATP binding"/>
    <property type="evidence" value="ECO:0007669"/>
    <property type="project" value="InterPro"/>
</dbReference>
<dbReference type="GO" id="GO:0008094">
    <property type="term" value="F:ATP-dependent activity, acting on DNA"/>
    <property type="evidence" value="ECO:0007669"/>
    <property type="project" value="TreeGrafter"/>
</dbReference>
<dbReference type="Proteomes" id="UP000007819">
    <property type="component" value="Chromosome A1"/>
</dbReference>
<evidence type="ECO:0000256" key="16">
    <source>
        <dbReference type="ARBA" id="ARBA00023306"/>
    </source>
</evidence>
<evidence type="ECO:0000256" key="11">
    <source>
        <dbReference type="ARBA" id="ARBA00022840"/>
    </source>
</evidence>
<evidence type="ECO:0000256" key="15">
    <source>
        <dbReference type="ARBA" id="ARBA00023254"/>
    </source>
</evidence>
<feature type="region of interest" description="Disordered" evidence="19">
    <location>
        <begin position="113"/>
        <end position="133"/>
    </location>
</feature>
<evidence type="ECO:0000256" key="7">
    <source>
        <dbReference type="ARBA" id="ARBA00022763"/>
    </source>
</evidence>
<dbReference type="OrthoDB" id="413460at2759"/>
<evidence type="ECO:0000313" key="22">
    <source>
        <dbReference type="EnsemblMetazoa" id="XP_001952559.2"/>
    </source>
</evidence>
<comment type="subunit">
    <text evidence="3">Interacts (via N-terminus) with spn-A/Rad51.</text>
</comment>
<evidence type="ECO:0000256" key="18">
    <source>
        <dbReference type="ARBA" id="ARBA00029956"/>
    </source>
</evidence>
<accession>A0A8R2A3K7</accession>
<feature type="compositionally biased region" description="Basic residues" evidence="19">
    <location>
        <begin position="199"/>
        <end position="211"/>
    </location>
</feature>
<keyword evidence="7" id="KW-0227">DNA damage</keyword>
<feature type="domain" description="Helicase ATP-binding" evidence="20">
    <location>
        <begin position="301"/>
        <end position="475"/>
    </location>
</feature>
<keyword evidence="8" id="KW-0498">Mitosis</keyword>
<keyword evidence="11" id="KW-0067">ATP-binding</keyword>
<keyword evidence="9" id="KW-0378">Hydrolase</keyword>
<dbReference type="EnsemblMetazoa" id="XM_001952524.5">
    <property type="protein sequence ID" value="XP_001952559.2"/>
    <property type="gene ID" value="LOC100167697"/>
</dbReference>
<keyword evidence="12" id="KW-0238">DNA-binding</keyword>
<keyword evidence="16" id="KW-0131">Cell cycle</keyword>
<evidence type="ECO:0000313" key="23">
    <source>
        <dbReference type="Proteomes" id="UP000007819"/>
    </source>
</evidence>
<dbReference type="PROSITE" id="PS51194">
    <property type="entry name" value="HELICASE_CTER"/>
    <property type="match status" value="1"/>
</dbReference>
<comment type="subcellular location">
    <subcellularLocation>
        <location evidence="1">Nucleus</location>
    </subcellularLocation>
</comment>
<keyword evidence="5" id="KW-0132">Cell division</keyword>
<dbReference type="Pfam" id="PF00176">
    <property type="entry name" value="SNF2-rel_dom"/>
    <property type="match status" value="1"/>
</dbReference>
<evidence type="ECO:0000256" key="14">
    <source>
        <dbReference type="ARBA" id="ARBA00023242"/>
    </source>
</evidence>
<name>A0A8R2A3K7_ACYPI</name>
<evidence type="ECO:0000259" key="21">
    <source>
        <dbReference type="PROSITE" id="PS51194"/>
    </source>
</evidence>
<dbReference type="PANTHER" id="PTHR45629">
    <property type="entry name" value="SNF2/RAD54 FAMILY MEMBER"/>
    <property type="match status" value="1"/>
</dbReference>
<dbReference type="InterPro" id="IPR000330">
    <property type="entry name" value="SNF2_N"/>
</dbReference>
<dbReference type="AlphaFoldDB" id="A0A8R2A3K7"/>
<feature type="domain" description="Helicase C-terminal" evidence="21">
    <location>
        <begin position="613"/>
        <end position="767"/>
    </location>
</feature>
<dbReference type="Pfam" id="PF00271">
    <property type="entry name" value="Helicase_C"/>
    <property type="match status" value="1"/>
</dbReference>
<keyword evidence="23" id="KW-1185">Reference proteome</keyword>
<dbReference type="SUPFAM" id="SSF52540">
    <property type="entry name" value="P-loop containing nucleoside triphosphate hydrolases"/>
    <property type="match status" value="2"/>
</dbReference>
<evidence type="ECO:0000256" key="12">
    <source>
        <dbReference type="ARBA" id="ARBA00023125"/>
    </source>
</evidence>
<dbReference type="InterPro" id="IPR014001">
    <property type="entry name" value="Helicase_ATP-bd"/>
</dbReference>
<dbReference type="PANTHER" id="PTHR45629:SF7">
    <property type="entry name" value="DNA EXCISION REPAIR PROTEIN ERCC-6-RELATED"/>
    <property type="match status" value="1"/>
</dbReference>
<dbReference type="SMART" id="SM00490">
    <property type="entry name" value="HELICc"/>
    <property type="match status" value="1"/>
</dbReference>
<reference evidence="22" key="2">
    <citation type="submission" date="2022-06" db="UniProtKB">
        <authorList>
            <consortium name="EnsemblMetazoa"/>
        </authorList>
    </citation>
    <scope>IDENTIFICATION</scope>
</reference>
<keyword evidence="14" id="KW-0539">Nucleus</keyword>
<reference evidence="23" key="1">
    <citation type="submission" date="2010-06" db="EMBL/GenBank/DDBJ databases">
        <authorList>
            <person name="Jiang H."/>
            <person name="Abraham K."/>
            <person name="Ali S."/>
            <person name="Alsbrooks S.L."/>
            <person name="Anim B.N."/>
            <person name="Anosike U.S."/>
            <person name="Attaway T."/>
            <person name="Bandaranaike D.P."/>
            <person name="Battles P.K."/>
            <person name="Bell S.N."/>
            <person name="Bell A.V."/>
            <person name="Beltran B."/>
            <person name="Bickham C."/>
            <person name="Bustamante Y."/>
            <person name="Caleb T."/>
            <person name="Canada A."/>
            <person name="Cardenas V."/>
            <person name="Carter K."/>
            <person name="Chacko J."/>
            <person name="Chandrabose M.N."/>
            <person name="Chavez D."/>
            <person name="Chavez A."/>
            <person name="Chen L."/>
            <person name="Chu H.-S."/>
            <person name="Claassen K.J."/>
            <person name="Cockrell R."/>
            <person name="Collins M."/>
            <person name="Cooper J.A."/>
            <person name="Cree A."/>
            <person name="Curry S.M."/>
            <person name="Da Y."/>
            <person name="Dao M.D."/>
            <person name="Das B."/>
            <person name="Davila M.-L."/>
            <person name="Davy-Carroll L."/>
            <person name="Denson S."/>
            <person name="Dinh H."/>
            <person name="Ebong V.E."/>
            <person name="Edwards J.R."/>
            <person name="Egan A."/>
            <person name="El-Daye J."/>
            <person name="Escobedo L."/>
            <person name="Fernandez S."/>
            <person name="Fernando P.R."/>
            <person name="Flagg N."/>
            <person name="Forbes L.D."/>
            <person name="Fowler R.G."/>
            <person name="Fu Q."/>
            <person name="Gabisi R.A."/>
            <person name="Ganer J."/>
            <person name="Garbino Pronczuk A."/>
            <person name="Garcia R.M."/>
            <person name="Garner T."/>
            <person name="Garrett T.E."/>
            <person name="Gonzalez D.A."/>
            <person name="Hamid H."/>
            <person name="Hawkins E.S."/>
            <person name="Hirani K."/>
            <person name="Hogues M.E."/>
            <person name="Hollins B."/>
            <person name="Hsiao C.-H."/>
            <person name="Jabil R."/>
            <person name="James M.L."/>
            <person name="Jhangiani S.N."/>
            <person name="Johnson B."/>
            <person name="Johnson Q."/>
            <person name="Joshi V."/>
            <person name="Kalu J.B."/>
            <person name="Kam C."/>
            <person name="Kashfia A."/>
            <person name="Keebler J."/>
            <person name="Kisamo H."/>
            <person name="Kovar C.L."/>
            <person name="Lago L.A."/>
            <person name="Lai C.-Y."/>
            <person name="Laidlaw J."/>
            <person name="Lara F."/>
            <person name="Le T.-K."/>
            <person name="Lee S.L."/>
            <person name="Legall F.H."/>
            <person name="Lemon S.J."/>
            <person name="Lewis L.R."/>
            <person name="Li B."/>
            <person name="Liu Y."/>
            <person name="Liu Y.-S."/>
            <person name="Lopez J."/>
            <person name="Lozado R.J."/>
            <person name="Lu J."/>
            <person name="Madu R.C."/>
            <person name="Maheshwari M."/>
            <person name="Maheshwari R."/>
            <person name="Malloy K."/>
            <person name="Martinez E."/>
            <person name="Mathew T."/>
            <person name="Mercado I.C."/>
            <person name="Mercado C."/>
            <person name="Meyer B."/>
            <person name="Montgomery K."/>
            <person name="Morgan M.B."/>
            <person name="Munidasa M."/>
            <person name="Nazareth L.V."/>
            <person name="Nelson J."/>
            <person name="Ng B.M."/>
            <person name="Nguyen N.B."/>
            <person name="Nguyen P.Q."/>
            <person name="Nguyen T."/>
            <person name="Obregon M."/>
            <person name="Okwuonu G.O."/>
            <person name="Onwere C.G."/>
            <person name="Orozco G."/>
            <person name="Parra A."/>
            <person name="Patel S."/>
            <person name="Patil S."/>
            <person name="Perez A."/>
            <person name="Perez Y."/>
            <person name="Pham C."/>
            <person name="Primus E.L."/>
            <person name="Pu L.-L."/>
            <person name="Puazo M."/>
            <person name="Qin X."/>
            <person name="Quiroz J.B."/>
            <person name="Reese J."/>
            <person name="Richards S."/>
            <person name="Rives C.M."/>
            <person name="Robberts R."/>
            <person name="Ruiz S.J."/>
            <person name="Ruiz M.J."/>
            <person name="Santibanez J."/>
            <person name="Schneider B.W."/>
            <person name="Sisson I."/>
            <person name="Smith M."/>
            <person name="Sodergren E."/>
            <person name="Song X.-Z."/>
            <person name="Song B.B."/>
            <person name="Summersgill H."/>
            <person name="Thelus R."/>
            <person name="Thornton R.D."/>
            <person name="Trejos Z.Y."/>
            <person name="Usmani K."/>
            <person name="Vattathil S."/>
            <person name="Villasana D."/>
            <person name="Walker D.L."/>
            <person name="Wang S."/>
            <person name="Wang K."/>
            <person name="White C.S."/>
            <person name="Williams A.C."/>
            <person name="Williamson J."/>
            <person name="Wilson K."/>
            <person name="Woghiren I.O."/>
            <person name="Woodworth J.R."/>
            <person name="Worley K.C."/>
            <person name="Wright R.A."/>
            <person name="Wu W."/>
            <person name="Young L."/>
            <person name="Zhang L."/>
            <person name="Zhang J."/>
            <person name="Zhu Y."/>
            <person name="Muzny D.M."/>
            <person name="Weinstock G."/>
            <person name="Gibbs R.A."/>
        </authorList>
    </citation>
    <scope>NUCLEOTIDE SEQUENCE [LARGE SCALE GENOMIC DNA]</scope>
    <source>
        <strain evidence="23">LSR1</strain>
    </source>
</reference>
<evidence type="ECO:0000256" key="17">
    <source>
        <dbReference type="ARBA" id="ARBA00024776"/>
    </source>
</evidence>
<keyword evidence="10" id="KW-0347">Helicase</keyword>
<keyword evidence="6" id="KW-0547">Nucleotide-binding</keyword>
<dbReference type="SMART" id="SM00487">
    <property type="entry name" value="DEXDc"/>
    <property type="match status" value="1"/>
</dbReference>
<organism evidence="22 23">
    <name type="scientific">Acyrthosiphon pisum</name>
    <name type="common">Pea aphid</name>
    <dbReference type="NCBI Taxonomy" id="7029"/>
    <lineage>
        <taxon>Eukaryota</taxon>
        <taxon>Metazoa</taxon>
        <taxon>Ecdysozoa</taxon>
        <taxon>Arthropoda</taxon>
        <taxon>Hexapoda</taxon>
        <taxon>Insecta</taxon>
        <taxon>Pterygota</taxon>
        <taxon>Neoptera</taxon>
        <taxon>Paraneoptera</taxon>
        <taxon>Hemiptera</taxon>
        <taxon>Sternorrhyncha</taxon>
        <taxon>Aphidomorpha</taxon>
        <taxon>Aphidoidea</taxon>
        <taxon>Aphididae</taxon>
        <taxon>Macrosiphini</taxon>
        <taxon>Acyrthosiphon</taxon>
    </lineage>
</organism>
<dbReference type="PROSITE" id="PS00018">
    <property type="entry name" value="EF_HAND_1"/>
    <property type="match status" value="1"/>
</dbReference>
<dbReference type="InterPro" id="IPR018247">
    <property type="entry name" value="EF_Hand_1_Ca_BS"/>
</dbReference>
<dbReference type="CDD" id="cd22254">
    <property type="entry name" value="CSB_WHD"/>
    <property type="match status" value="1"/>
</dbReference>
<dbReference type="KEGG" id="api:100167697"/>
<evidence type="ECO:0000256" key="9">
    <source>
        <dbReference type="ARBA" id="ARBA00022801"/>
    </source>
</evidence>
<evidence type="ECO:0000256" key="4">
    <source>
        <dbReference type="ARBA" id="ARBA00015341"/>
    </source>
</evidence>
<feature type="region of interest" description="Disordered" evidence="19">
    <location>
        <begin position="871"/>
        <end position="894"/>
    </location>
</feature>
<feature type="compositionally biased region" description="Basic and acidic residues" evidence="19">
    <location>
        <begin position="161"/>
        <end position="180"/>
    </location>
</feature>
<evidence type="ECO:0000256" key="1">
    <source>
        <dbReference type="ARBA" id="ARBA00004123"/>
    </source>
</evidence>
<dbReference type="PROSITE" id="PS51192">
    <property type="entry name" value="HELICASE_ATP_BIND_1"/>
    <property type="match status" value="1"/>
</dbReference>
<evidence type="ECO:0000256" key="3">
    <source>
        <dbReference type="ARBA" id="ARBA00011467"/>
    </source>
</evidence>
<dbReference type="InterPro" id="IPR049730">
    <property type="entry name" value="SNF2/RAD54-like_C"/>
</dbReference>
<feature type="compositionally biased region" description="Polar residues" evidence="19">
    <location>
        <begin position="184"/>
        <end position="196"/>
    </location>
</feature>
<dbReference type="GO" id="GO:0006283">
    <property type="term" value="P:transcription-coupled nucleotide-excision repair"/>
    <property type="evidence" value="ECO:0007669"/>
    <property type="project" value="TreeGrafter"/>
</dbReference>
<dbReference type="CDD" id="cd18793">
    <property type="entry name" value="SF2_C_SNF"/>
    <property type="match status" value="1"/>
</dbReference>
<dbReference type="GO" id="GO:0016787">
    <property type="term" value="F:hydrolase activity"/>
    <property type="evidence" value="ECO:0007669"/>
    <property type="project" value="UniProtKB-KW"/>
</dbReference>
<dbReference type="InterPro" id="IPR038718">
    <property type="entry name" value="SNF2-like_sf"/>
</dbReference>
<dbReference type="Pfam" id="PF25875">
    <property type="entry name" value="WHD_Rad26_CSB"/>
    <property type="match status" value="1"/>
</dbReference>
<dbReference type="GeneID" id="100167697"/>
<dbReference type="InterPro" id="IPR050496">
    <property type="entry name" value="SNF2_RAD54_helicase_repair"/>
</dbReference>
<dbReference type="RefSeq" id="XP_001952559.2">
    <property type="nucleotide sequence ID" value="XM_001952524.4"/>
</dbReference>
<evidence type="ECO:0000256" key="10">
    <source>
        <dbReference type="ARBA" id="ARBA00022806"/>
    </source>
</evidence>
<evidence type="ECO:0000256" key="2">
    <source>
        <dbReference type="ARBA" id="ARBA00007025"/>
    </source>
</evidence>
<evidence type="ECO:0000256" key="6">
    <source>
        <dbReference type="ARBA" id="ARBA00022741"/>
    </source>
</evidence>
<evidence type="ECO:0000256" key="13">
    <source>
        <dbReference type="ARBA" id="ARBA00023204"/>
    </source>
</evidence>
<dbReference type="GO" id="GO:0051301">
    <property type="term" value="P:cell division"/>
    <property type="evidence" value="ECO:0007669"/>
    <property type="project" value="UniProtKB-KW"/>
</dbReference>
<sequence length="1136" mass="130355">MSFQWKSLMMESLDQLTINNLEVMDVDRDSINSSVMNIDRNKIEAIPKTNQPIELQDLTGLTVYDVNHFEQEVLQQVTNDVLDSKTVFNTGEVPTITLGALEIEETEYERKIRTGEMTPFGSTDVSQKKSKSSEDMLEKYLVSQSKLSSMIHKPKIKSSSTKKELKINMERKEPKSKESGSEYFPSTDSENESSTPVKIKSKKRSNNHKKICNQYSDDDYNDGTDDEYFEPRRCSSQYKSSDDGIEENYEYRLREYEKNNTEIATDNEDVFHAIDGDYFKVPKEIWEKLYKYQKIGIKWLWELHQQGSGGILGDEMGLGKTIQMIVFFGALYWSRLKDKITGIRGLGPSLIVCPATLMHQWVEEFHKWCPPIRVVVLHETGVYKGKPGDLIKEVWSSKGILITTYNGLLQHINNLLKNNWHYVILDEGHKIRNPDSKITVAAKQLKSSHRIIISGSPIQNHLKELWSLFDFIFPSKLGTLPAFIKSFAVPITHGGYANATELQITTAYKCATILKDTISPYLLRRMKADIQSHISLPDKNEQVLFCRLTEEQKTMYRGYLEHSDIISEIMNGSCKVFVGISRLRTICNHPDIFQTNLETGAFGYWKKSGKMIVVEALLKMWKKQGHRVLLFTQSVKMLNIFQKFIIEQNYSYLKLEGATSIGSRQPIINKFNKDPSIFVMILTTKVGGLGVNLIGADRVIIFDPDWNPATDLQARERAWRIGQTNSVTIYRLLTAGTIEEKIYHRQIFKQFLSNKVLVDPKQRRFFKSNYLYELFTLQDVDDNGVVETTDLFAGTGSEINLKKMMTARRERKKSKKKSSTCSFSVDKIEAMKQKARELSKMIGQNSKTVLNQQITPSEMCINSEHCTDANITNPTQKDTETSKNKDKPFTFVNNESSNIPSCSKSAIENTSPEMIQAPNLAFKRTKSKYLHSNHKKPKIPYLVKCDVYQEEHFDDLTSKKQDDYVLEKLFNKSGVKAAMRHDKIMESSKSDYVIIENEAQKLAKKAIEDLEASRAQCWESGSGRLNWTGNQGTVRPKLFNKTETNDESSSPSILSLMKKRNGFVEATQREMQMLNSIREYLLENNQSVNTDQIVNQFRNKYSAEDTPLFKSLLSEVCTFNRCPDKTGVWTLKPKYY</sequence>
<comment type="function">
    <text evidence="17">Involved in mitotic DNA repair and meiotic recombination. Functions in the recombinational DNA repair pathway. Essential for interhomolog gene conversion (GC), but may have a less important role in intersister GC than spn-A/Rad51. In the presence of DNA, spn-A/Rad51 enhances the ATPase activity of okr/Rad54.</text>
</comment>
<feature type="region of interest" description="Disordered" evidence="19">
    <location>
        <begin position="151"/>
        <end position="224"/>
    </location>
</feature>
<dbReference type="InterPro" id="IPR027417">
    <property type="entry name" value="P-loop_NTPase"/>
</dbReference>
<keyword evidence="13" id="KW-0234">DNA repair</keyword>
<feature type="compositionally biased region" description="Basic and acidic residues" evidence="19">
    <location>
        <begin position="877"/>
        <end position="888"/>
    </location>
</feature>
<dbReference type="InterPro" id="IPR058951">
    <property type="entry name" value="WHD_Rad26_CSB-like"/>
</dbReference>
<evidence type="ECO:0000256" key="5">
    <source>
        <dbReference type="ARBA" id="ARBA00022618"/>
    </source>
</evidence>
<comment type="similarity">
    <text evidence="2">Belongs to the SNF2/RAD54 helicase family.</text>
</comment>
<dbReference type="InterPro" id="IPR001650">
    <property type="entry name" value="Helicase_C-like"/>
</dbReference>